<dbReference type="KEGG" id="boe:106342330"/>
<name>A0A0D3C690_BRAOL</name>
<dbReference type="PANTHER" id="PTHR13261:SF0">
    <property type="entry name" value="BRCA2 AND CDKN1A-INTERACTING PROTEIN"/>
    <property type="match status" value="1"/>
</dbReference>
<dbReference type="Proteomes" id="UP000032141">
    <property type="component" value="Chromosome C4"/>
</dbReference>
<organism evidence="4 5">
    <name type="scientific">Brassica oleracea var. oleracea</name>
    <dbReference type="NCBI Taxonomy" id="109376"/>
    <lineage>
        <taxon>Eukaryota</taxon>
        <taxon>Viridiplantae</taxon>
        <taxon>Streptophyta</taxon>
        <taxon>Embryophyta</taxon>
        <taxon>Tracheophyta</taxon>
        <taxon>Spermatophyta</taxon>
        <taxon>Magnoliopsida</taxon>
        <taxon>eudicotyledons</taxon>
        <taxon>Gunneridae</taxon>
        <taxon>Pentapetalae</taxon>
        <taxon>rosids</taxon>
        <taxon>malvids</taxon>
        <taxon>Brassicales</taxon>
        <taxon>Brassicaceae</taxon>
        <taxon>Brassiceae</taxon>
        <taxon>Brassica</taxon>
    </lineage>
</organism>
<keyword evidence="5" id="KW-1185">Reference proteome</keyword>
<evidence type="ECO:0000313" key="5">
    <source>
        <dbReference type="Proteomes" id="UP000032141"/>
    </source>
</evidence>
<comment type="similarity">
    <text evidence="1 2">Belongs to the BCP1 family.</text>
</comment>
<dbReference type="Pfam" id="PF13862">
    <property type="entry name" value="BCCIP"/>
    <property type="match status" value="1"/>
</dbReference>
<dbReference type="GO" id="GO:0005634">
    <property type="term" value="C:nucleus"/>
    <property type="evidence" value="ECO:0007669"/>
    <property type="project" value="TreeGrafter"/>
</dbReference>
<evidence type="ECO:0000256" key="2">
    <source>
        <dbReference type="PIRNR" id="PIRNR028983"/>
    </source>
</evidence>
<dbReference type="RefSeq" id="XP_013636683.1">
    <property type="nucleotide sequence ID" value="XM_013781229.1"/>
</dbReference>
<feature type="compositionally biased region" description="Basic and acidic residues" evidence="3">
    <location>
        <begin position="39"/>
        <end position="48"/>
    </location>
</feature>
<reference evidence="4" key="2">
    <citation type="submission" date="2015-03" db="UniProtKB">
        <authorList>
            <consortium name="EnsemblPlants"/>
        </authorList>
    </citation>
    <scope>IDENTIFICATION</scope>
</reference>
<dbReference type="PIRSF" id="PIRSF028983">
    <property type="entry name" value="BCP1"/>
    <property type="match status" value="1"/>
</dbReference>
<dbReference type="PANTHER" id="PTHR13261">
    <property type="entry name" value="BRCA2 AND CDKN1A INTERACTING PROTEIN"/>
    <property type="match status" value="1"/>
</dbReference>
<dbReference type="EnsemblPlants" id="Bo4g195030.1">
    <property type="protein sequence ID" value="Bo4g195030.1"/>
    <property type="gene ID" value="Bo4g195030"/>
</dbReference>
<dbReference type="RefSeq" id="XP_013636685.1">
    <property type="nucleotide sequence ID" value="XM_013781231.1"/>
</dbReference>
<dbReference type="OMA" id="VKFYRKE"/>
<feature type="region of interest" description="Disordered" evidence="3">
    <location>
        <begin position="30"/>
        <end position="79"/>
    </location>
</feature>
<dbReference type="AlphaFoldDB" id="A0A0D3C690"/>
<protein>
    <recommendedName>
        <fullName evidence="2">Protein BCCIP homolog</fullName>
    </recommendedName>
</protein>
<evidence type="ECO:0000313" key="4">
    <source>
        <dbReference type="EnsemblPlants" id="Bo4g195030.1"/>
    </source>
</evidence>
<reference evidence="4 5" key="1">
    <citation type="journal article" date="2014" name="Genome Biol.">
        <title>Transcriptome and methylome profiling reveals relics of genome dominance in the mesopolyploid Brassica oleracea.</title>
        <authorList>
            <person name="Parkin I.A."/>
            <person name="Koh C."/>
            <person name="Tang H."/>
            <person name="Robinson S.J."/>
            <person name="Kagale S."/>
            <person name="Clarke W.E."/>
            <person name="Town C.D."/>
            <person name="Nixon J."/>
            <person name="Krishnakumar V."/>
            <person name="Bidwell S.L."/>
            <person name="Denoeud F."/>
            <person name="Belcram H."/>
            <person name="Links M.G."/>
            <person name="Just J."/>
            <person name="Clarke C."/>
            <person name="Bender T."/>
            <person name="Huebert T."/>
            <person name="Mason A.S."/>
            <person name="Pires J.C."/>
            <person name="Barker G."/>
            <person name="Moore J."/>
            <person name="Walley P.G."/>
            <person name="Manoli S."/>
            <person name="Batley J."/>
            <person name="Edwards D."/>
            <person name="Nelson M.N."/>
            <person name="Wang X."/>
            <person name="Paterson A.H."/>
            <person name="King G."/>
            <person name="Bancroft I."/>
            <person name="Chalhoub B."/>
            <person name="Sharpe A.G."/>
        </authorList>
    </citation>
    <scope>NUCLEOTIDE SEQUENCE</scope>
    <source>
        <strain evidence="4 5">cv. TO1000</strain>
    </source>
</reference>
<dbReference type="RefSeq" id="XP_013636684.1">
    <property type="nucleotide sequence ID" value="XM_013781230.1"/>
</dbReference>
<dbReference type="InterPro" id="IPR025602">
    <property type="entry name" value="BCP1_family"/>
</dbReference>
<proteinExistence type="inferred from homology"/>
<dbReference type="HOGENOM" id="CLU_068770_0_0_1"/>
<accession>A0A0D3C690</accession>
<dbReference type="eggNOG" id="KOG3034">
    <property type="taxonomic scope" value="Eukaryota"/>
</dbReference>
<sequence>MPRRPSGGRRFIKHQPLSFSPFMRSLALASRRKLHHHHQQEDSQRSEELMSFDQKLPTLSKKEQKEQLSDSSDEEDSQGDVQADFEFFDPKPTDFNGVKILLKNYLDDKEWDLSSFVDLVLEQTTVGTVVKVADDEDESVFAVVSALNLARYKEHKCFRELKEFLLQVCSEKSVAKDLEAMLEKKAQGVGVLVSQRVMNLPPQLLPPLYDGLFDEVSWATEDEPTEELRGSFRFKWYLLVTKIYKLKNPKQRKPRRGEEEEEETVFLKPEDELFLQLSSWSFTYPMRSQLVTSHEMKNYQLMGLVMAVEAKRIPEFRQMLNSLID</sequence>
<evidence type="ECO:0000256" key="3">
    <source>
        <dbReference type="SAM" id="MobiDB-lite"/>
    </source>
</evidence>
<dbReference type="OrthoDB" id="27543at2759"/>
<dbReference type="GeneID" id="106342330"/>
<dbReference type="STRING" id="109376.A0A0D3C690"/>
<evidence type="ECO:0000256" key="1">
    <source>
        <dbReference type="ARBA" id="ARBA00006781"/>
    </source>
</evidence>
<dbReference type="Gramene" id="Bo4g195030.1">
    <property type="protein sequence ID" value="Bo4g195030.1"/>
    <property type="gene ID" value="Bo4g195030"/>
</dbReference>